<protein>
    <submittedName>
        <fullName evidence="2">Uncharacterized protein</fullName>
    </submittedName>
</protein>
<feature type="region of interest" description="Disordered" evidence="1">
    <location>
        <begin position="47"/>
        <end position="68"/>
    </location>
</feature>
<accession>F0ULA3</accession>
<evidence type="ECO:0000313" key="3">
    <source>
        <dbReference type="Proteomes" id="UP000008142"/>
    </source>
</evidence>
<proteinExistence type="predicted"/>
<organism evidence="3">
    <name type="scientific">Ajellomyces capsulatus (strain H88)</name>
    <name type="common">Darling's disease fungus</name>
    <name type="synonym">Histoplasma capsulatum</name>
    <dbReference type="NCBI Taxonomy" id="544711"/>
    <lineage>
        <taxon>Eukaryota</taxon>
        <taxon>Fungi</taxon>
        <taxon>Dikarya</taxon>
        <taxon>Ascomycota</taxon>
        <taxon>Pezizomycotina</taxon>
        <taxon>Eurotiomycetes</taxon>
        <taxon>Eurotiomycetidae</taxon>
        <taxon>Onygenales</taxon>
        <taxon>Ajellomycetaceae</taxon>
        <taxon>Histoplasma</taxon>
    </lineage>
</organism>
<name>F0ULA3_AJEC8</name>
<dbReference type="Proteomes" id="UP000008142">
    <property type="component" value="Unassembled WGS sequence"/>
</dbReference>
<dbReference type="AlphaFoldDB" id="F0ULA3"/>
<evidence type="ECO:0000313" key="2">
    <source>
        <dbReference type="EMBL" id="EGC45377.1"/>
    </source>
</evidence>
<evidence type="ECO:0000256" key="1">
    <source>
        <dbReference type="SAM" id="MobiDB-lite"/>
    </source>
</evidence>
<dbReference type="HOGENOM" id="CLU_1481555_0_0_1"/>
<reference evidence="3" key="1">
    <citation type="submission" date="2008-07" db="EMBL/GenBank/DDBJ databases">
        <title>Annotation of Ajellomyces capsulatus strain H88.</title>
        <authorList>
            <person name="Champion M."/>
            <person name="Cuomo C."/>
            <person name="Ma L.-J."/>
            <person name="Henn M.R."/>
            <person name="Sil A."/>
            <person name="Goldman B."/>
            <person name="Young S.K."/>
            <person name="Kodira C.D."/>
            <person name="Zeng Q."/>
            <person name="Koehrsen M."/>
            <person name="Alvarado L."/>
            <person name="Berlin A."/>
            <person name="Borenstein D."/>
            <person name="Chen Z."/>
            <person name="Engels R."/>
            <person name="Freedman E."/>
            <person name="Gellesch M."/>
            <person name="Goldberg J."/>
            <person name="Griggs A."/>
            <person name="Gujja S."/>
            <person name="Heiman D."/>
            <person name="Hepburn T."/>
            <person name="Howarth C."/>
            <person name="Jen D."/>
            <person name="Larson L."/>
            <person name="Lewis B."/>
            <person name="Mehta T."/>
            <person name="Park D."/>
            <person name="Pearson M."/>
            <person name="Roberts A."/>
            <person name="Saif S."/>
            <person name="Shea T."/>
            <person name="Shenoy N."/>
            <person name="Sisk P."/>
            <person name="Stolte C."/>
            <person name="Sykes S."/>
            <person name="Walk T."/>
            <person name="White J."/>
            <person name="Yandava C."/>
            <person name="Klein B."/>
            <person name="McEwen J.G."/>
            <person name="Puccia R."/>
            <person name="Goldman G.H."/>
            <person name="Felipe M.S."/>
            <person name="Nino-Vega G."/>
            <person name="San-Blas G."/>
            <person name="Taylor J."/>
            <person name="Mendoza L."/>
            <person name="Galagan J."/>
            <person name="Nusbaum C."/>
            <person name="Birren B."/>
        </authorList>
    </citation>
    <scope>NUCLEOTIDE SEQUENCE [LARGE SCALE GENOMIC DNA]</scope>
    <source>
        <strain evidence="3">H88</strain>
    </source>
</reference>
<feature type="compositionally biased region" description="Basic and acidic residues" evidence="1">
    <location>
        <begin position="47"/>
        <end position="60"/>
    </location>
</feature>
<dbReference type="EMBL" id="DS990639">
    <property type="protein sequence ID" value="EGC45377.1"/>
    <property type="molecule type" value="Genomic_DNA"/>
</dbReference>
<gene>
    <name evidence="2" type="ORF">HCEG_04592</name>
</gene>
<sequence>MAAFRQRIPVMNGVDSPCQFQSLRTHERAEPGAPWKLAEMNQAGERLDQASHNSADRATTDGDAADSAQKIGVSERGFKEHLEGPWLGFLPINSEALTRFKRLMGLKTTPSFSLKRTLCRDRRKLKEEPGPIWISGRGWLTRTSMHLFDIVLKIPPIRSDRRLVAVSPRPVFDRKQFSEEFL</sequence>